<dbReference type="SMART" id="SM00028">
    <property type="entry name" value="TPR"/>
    <property type="match status" value="2"/>
</dbReference>
<dbReference type="Pfam" id="PF00226">
    <property type="entry name" value="DnaJ"/>
    <property type="match status" value="1"/>
</dbReference>
<dbReference type="PANTHER" id="PTHR44140:SF2">
    <property type="entry name" value="LD25575P"/>
    <property type="match status" value="1"/>
</dbReference>
<feature type="domain" description="J" evidence="7">
    <location>
        <begin position="492"/>
        <end position="553"/>
    </location>
</feature>
<feature type="repeat" description="TPR" evidence="4">
    <location>
        <begin position="88"/>
        <end position="121"/>
    </location>
</feature>
<evidence type="ECO:0000256" key="2">
    <source>
        <dbReference type="ARBA" id="ARBA00022729"/>
    </source>
</evidence>
<dbReference type="InterPro" id="IPR036869">
    <property type="entry name" value="J_dom_sf"/>
</dbReference>
<dbReference type="SMART" id="SM00271">
    <property type="entry name" value="DnaJ"/>
    <property type="match status" value="1"/>
</dbReference>
<accession>A0ABR1JV74</accession>
<dbReference type="Gene3D" id="1.10.287.110">
    <property type="entry name" value="DnaJ domain"/>
    <property type="match status" value="1"/>
</dbReference>
<keyword evidence="3" id="KW-0256">Endoplasmic reticulum</keyword>
<dbReference type="Proteomes" id="UP001498398">
    <property type="component" value="Unassembled WGS sequence"/>
</dbReference>
<feature type="region of interest" description="Disordered" evidence="5">
    <location>
        <begin position="346"/>
        <end position="366"/>
    </location>
</feature>
<dbReference type="SUPFAM" id="SSF46565">
    <property type="entry name" value="Chaperone J-domain"/>
    <property type="match status" value="1"/>
</dbReference>
<dbReference type="InterPro" id="IPR051727">
    <property type="entry name" value="DnaJ_C3_Co-chaperones"/>
</dbReference>
<dbReference type="InterPro" id="IPR011990">
    <property type="entry name" value="TPR-like_helical_dom_sf"/>
</dbReference>
<dbReference type="PANTHER" id="PTHR44140">
    <property type="entry name" value="LD25575P"/>
    <property type="match status" value="1"/>
</dbReference>
<organism evidence="8 9">
    <name type="scientific">Marasmiellus scandens</name>
    <dbReference type="NCBI Taxonomy" id="2682957"/>
    <lineage>
        <taxon>Eukaryota</taxon>
        <taxon>Fungi</taxon>
        <taxon>Dikarya</taxon>
        <taxon>Basidiomycota</taxon>
        <taxon>Agaricomycotina</taxon>
        <taxon>Agaricomycetes</taxon>
        <taxon>Agaricomycetidae</taxon>
        <taxon>Agaricales</taxon>
        <taxon>Marasmiineae</taxon>
        <taxon>Omphalotaceae</taxon>
        <taxon>Marasmiellus</taxon>
    </lineage>
</organism>
<sequence>MSGPPFYSHFSSLKRCYRTMRLPSALSLSLLLLNSFVAVYADSGAAGGLYPPGLLPLINKANVLLSSGQFNEAAKAFTEAIDQSPADYLLYYKRATAYLSLSRHGPALEDFDKVLSLTSNTFDNAHLMKARIHAKEGDFTAARESLNAYTTSFKSQGRTPDASANELLESIDNAEKLVHKARKERRAQLWQACAESCTNVLRGTASHSVEVRRMRAECQLASGDVEGAVGDLTRLGHLVSPSESTALQARIFRLSYFLLPPTPGGEVGATGGSALAPLKQCLHYDPDSKECLPLHRLAKQFEKMFGKLEDMMSKEDWRGMIGLLTDSGKGKDKDLLAKYEKAMEENTGREQLLGPSAPSEIPLPDPFHTSPRRQILLRALCKAHTKVGMSSSGITHLKKADHYCSLLMEMEGRSEDPDALLGKAEFLLAGDDDVEVPLQAGSRSTSETDSGRWDQAVRMLEKAFEASGRSNREIHSRLNAAKQKVKEGRRKDYYKILGVSRDADQKTIKKAFRNAAKTAHPDKGGSEAKMAAVNEAYETLSDPELRARFDAGDDPNDPSGGGQPFPGGFPFGAQGFPGGGGYTYTYSSSGSHGQRGGGGGGGGGGNPFAQFFQQSGGGFPGGGAYGPGQGGGGGFKFHFGG</sequence>
<dbReference type="SUPFAM" id="SSF48452">
    <property type="entry name" value="TPR-like"/>
    <property type="match status" value="1"/>
</dbReference>
<dbReference type="InterPro" id="IPR019734">
    <property type="entry name" value="TPR_rpt"/>
</dbReference>
<evidence type="ECO:0000256" key="5">
    <source>
        <dbReference type="SAM" id="MobiDB-lite"/>
    </source>
</evidence>
<dbReference type="Pfam" id="PF13432">
    <property type="entry name" value="TPR_16"/>
    <property type="match status" value="1"/>
</dbReference>
<evidence type="ECO:0000256" key="6">
    <source>
        <dbReference type="SAM" id="SignalP"/>
    </source>
</evidence>
<dbReference type="PRINTS" id="PR00625">
    <property type="entry name" value="JDOMAIN"/>
</dbReference>
<feature type="region of interest" description="Disordered" evidence="5">
    <location>
        <begin position="587"/>
        <end position="641"/>
    </location>
</feature>
<dbReference type="EMBL" id="JBANRG010000007">
    <property type="protein sequence ID" value="KAK7464744.1"/>
    <property type="molecule type" value="Genomic_DNA"/>
</dbReference>
<proteinExistence type="predicted"/>
<gene>
    <name evidence="8" type="ORF">VKT23_005950</name>
</gene>
<evidence type="ECO:0000256" key="3">
    <source>
        <dbReference type="ARBA" id="ARBA00022824"/>
    </source>
</evidence>
<name>A0ABR1JV74_9AGAR</name>
<comment type="subcellular location">
    <subcellularLocation>
        <location evidence="1">Endoplasmic reticulum</location>
    </subcellularLocation>
</comment>
<feature type="compositionally biased region" description="Gly residues" evidence="5">
    <location>
        <begin position="615"/>
        <end position="641"/>
    </location>
</feature>
<reference evidence="8 9" key="1">
    <citation type="submission" date="2024-01" db="EMBL/GenBank/DDBJ databases">
        <title>A draft genome for the cacao thread blight pathogen Marasmiellus scandens.</title>
        <authorList>
            <person name="Baruah I.K."/>
            <person name="Leung J."/>
            <person name="Bukari Y."/>
            <person name="Amoako-Attah I."/>
            <person name="Meinhardt L.W."/>
            <person name="Bailey B.A."/>
            <person name="Cohen S.P."/>
        </authorList>
    </citation>
    <scope>NUCLEOTIDE SEQUENCE [LARGE SCALE GENOMIC DNA]</scope>
    <source>
        <strain evidence="8 9">GH-19</strain>
    </source>
</reference>
<comment type="caution">
    <text evidence="8">The sequence shown here is derived from an EMBL/GenBank/DDBJ whole genome shotgun (WGS) entry which is preliminary data.</text>
</comment>
<dbReference type="InterPro" id="IPR001623">
    <property type="entry name" value="DnaJ_domain"/>
</dbReference>
<dbReference type="Gene3D" id="1.25.40.10">
    <property type="entry name" value="Tetratricopeptide repeat domain"/>
    <property type="match status" value="1"/>
</dbReference>
<evidence type="ECO:0000256" key="4">
    <source>
        <dbReference type="PROSITE-ProRule" id="PRU00339"/>
    </source>
</evidence>
<feature type="repeat" description="TPR" evidence="4">
    <location>
        <begin position="54"/>
        <end position="87"/>
    </location>
</feature>
<evidence type="ECO:0000259" key="7">
    <source>
        <dbReference type="PROSITE" id="PS50076"/>
    </source>
</evidence>
<evidence type="ECO:0000313" key="8">
    <source>
        <dbReference type="EMBL" id="KAK7464744.1"/>
    </source>
</evidence>
<evidence type="ECO:0000313" key="9">
    <source>
        <dbReference type="Proteomes" id="UP001498398"/>
    </source>
</evidence>
<feature type="signal peptide" evidence="6">
    <location>
        <begin position="1"/>
        <end position="41"/>
    </location>
</feature>
<keyword evidence="9" id="KW-1185">Reference proteome</keyword>
<keyword evidence="4" id="KW-0802">TPR repeat</keyword>
<protein>
    <recommendedName>
        <fullName evidence="7">J domain-containing protein</fullName>
    </recommendedName>
</protein>
<feature type="chain" id="PRO_5047092855" description="J domain-containing protein" evidence="6">
    <location>
        <begin position="42"/>
        <end position="641"/>
    </location>
</feature>
<dbReference type="PROSITE" id="PS50005">
    <property type="entry name" value="TPR"/>
    <property type="match status" value="2"/>
</dbReference>
<dbReference type="PROSITE" id="PS50076">
    <property type="entry name" value="DNAJ_2"/>
    <property type="match status" value="1"/>
</dbReference>
<keyword evidence="2 6" id="KW-0732">Signal</keyword>
<dbReference type="CDD" id="cd06257">
    <property type="entry name" value="DnaJ"/>
    <property type="match status" value="1"/>
</dbReference>
<evidence type="ECO:0000256" key="1">
    <source>
        <dbReference type="ARBA" id="ARBA00004240"/>
    </source>
</evidence>
<feature type="region of interest" description="Disordered" evidence="5">
    <location>
        <begin position="547"/>
        <end position="573"/>
    </location>
</feature>
<feature type="compositionally biased region" description="Gly residues" evidence="5">
    <location>
        <begin position="593"/>
        <end position="606"/>
    </location>
</feature>